<sequence>MNAASPDTAAMAQQDVLDDVLQRVGRLNYTWTNTESLLIHLIAGLARVEKDVAVVIFLTLSTTRARVDLVQRLAKMAGTAEDVRDDILALTGRLTREGALRNKYNHCIYSFDPEEGRLQTIMMRIQDRRKDIRVGKTEPLTEGQAANIDESIARLQQLNIDIWDLVRRHDFPV</sequence>
<organism evidence="1 2">
    <name type="scientific">Thalassovita mediterranea</name>
    <dbReference type="NCBI Taxonomy" id="340021"/>
    <lineage>
        <taxon>Bacteria</taxon>
        <taxon>Pseudomonadati</taxon>
        <taxon>Pseudomonadota</taxon>
        <taxon>Alphaproteobacteria</taxon>
        <taxon>Rhodobacterales</taxon>
        <taxon>Roseobacteraceae</taxon>
        <taxon>Thalassovita</taxon>
    </lineage>
</organism>
<gene>
    <name evidence="1" type="ORF">TM5383_00188</name>
</gene>
<accession>A0A0P1GLS4</accession>
<proteinExistence type="predicted"/>
<dbReference type="Proteomes" id="UP000051681">
    <property type="component" value="Unassembled WGS sequence"/>
</dbReference>
<dbReference type="EMBL" id="CYSF01000001">
    <property type="protein sequence ID" value="CUH83006.1"/>
    <property type="molecule type" value="Genomic_DNA"/>
</dbReference>
<keyword evidence="2" id="KW-1185">Reference proteome</keyword>
<reference evidence="1 2" key="1">
    <citation type="submission" date="2015-09" db="EMBL/GenBank/DDBJ databases">
        <authorList>
            <consortium name="Swine Surveillance"/>
        </authorList>
    </citation>
    <scope>NUCLEOTIDE SEQUENCE [LARGE SCALE GENOMIC DNA]</scope>
    <source>
        <strain evidence="1 2">CECT 8383</strain>
    </source>
</reference>
<name>A0A0P1GLS4_9RHOB</name>
<evidence type="ECO:0000313" key="1">
    <source>
        <dbReference type="EMBL" id="CUH83006.1"/>
    </source>
</evidence>
<dbReference type="RefSeq" id="WP_231724980.1">
    <property type="nucleotide sequence ID" value="NZ_CYSF01000001.1"/>
</dbReference>
<dbReference type="STRING" id="340021.TM5383_00188"/>
<evidence type="ECO:0000313" key="2">
    <source>
        <dbReference type="Proteomes" id="UP000051681"/>
    </source>
</evidence>
<dbReference type="AlphaFoldDB" id="A0A0P1GLS4"/>
<protein>
    <submittedName>
        <fullName evidence="1">Uncharacterized protein</fullName>
    </submittedName>
</protein>